<comment type="caution">
    <text evidence="4">The sequence shown here is derived from an EMBL/GenBank/DDBJ whole genome shotgun (WGS) entry which is preliminary data.</text>
</comment>
<reference evidence="4 5" key="1">
    <citation type="journal article" date="2019" name="Int. J. Syst. Evol. Microbiol.">
        <title>The Global Catalogue of Microorganisms (GCM) 10K type strain sequencing project: providing services to taxonomists for standard genome sequencing and annotation.</title>
        <authorList>
            <consortium name="The Broad Institute Genomics Platform"/>
            <consortium name="The Broad Institute Genome Sequencing Center for Infectious Disease"/>
            <person name="Wu L."/>
            <person name="Ma J."/>
        </authorList>
    </citation>
    <scope>NUCLEOTIDE SEQUENCE [LARGE SCALE GENOMIC DNA]</scope>
    <source>
        <strain evidence="4 5">JCM 13518</strain>
    </source>
</reference>
<feature type="transmembrane region" description="Helical" evidence="2">
    <location>
        <begin position="215"/>
        <end position="236"/>
    </location>
</feature>
<feature type="domain" description="EamA" evidence="3">
    <location>
        <begin position="153"/>
        <end position="287"/>
    </location>
</feature>
<evidence type="ECO:0000313" key="5">
    <source>
        <dbReference type="Proteomes" id="UP001501057"/>
    </source>
</evidence>
<feature type="transmembrane region" description="Helical" evidence="2">
    <location>
        <begin position="127"/>
        <end position="145"/>
    </location>
</feature>
<dbReference type="Pfam" id="PF00892">
    <property type="entry name" value="EamA"/>
    <property type="match status" value="2"/>
</dbReference>
<feature type="domain" description="EamA" evidence="3">
    <location>
        <begin position="13"/>
        <end position="144"/>
    </location>
</feature>
<dbReference type="PANTHER" id="PTHR12715:SF4">
    <property type="entry name" value="EAMA DOMAIN-CONTAINING PROTEIN"/>
    <property type="match status" value="1"/>
</dbReference>
<feature type="transmembrane region" description="Helical" evidence="2">
    <location>
        <begin position="100"/>
        <end position="120"/>
    </location>
</feature>
<evidence type="ECO:0000259" key="3">
    <source>
        <dbReference type="Pfam" id="PF00892"/>
    </source>
</evidence>
<evidence type="ECO:0000256" key="1">
    <source>
        <dbReference type="ARBA" id="ARBA00007362"/>
    </source>
</evidence>
<organism evidence="4 5">
    <name type="scientific">Aeromicrobium alkaliterrae</name>
    <dbReference type="NCBI Taxonomy" id="302168"/>
    <lineage>
        <taxon>Bacteria</taxon>
        <taxon>Bacillati</taxon>
        <taxon>Actinomycetota</taxon>
        <taxon>Actinomycetes</taxon>
        <taxon>Propionibacteriales</taxon>
        <taxon>Nocardioidaceae</taxon>
        <taxon>Aeromicrobium</taxon>
    </lineage>
</organism>
<sequence length="310" mass="31899">MTSTRHPISLLTVAAGVVVVVSWASAFPAIRVAVPELGVVGLSLVRLGVAAVALLARAPFGRIHVPARRDLPLVLACGFFGMAAYQVLLNWGEVHVPAGTASIIVSAAPLVSVAIAAGVFGERLTATKVLGSTVAIAGVVLVSTARSDVSVSSAVLIVIAAGVVQGIYHPLTKPLLVRYSGVEVATYGMVAGVLMTLPLSGWALDDLGHASADAWWAAIYLGVIPSALGFVMWGYAVARLPVITSTSLLYLVPAVAIAIAYVWLGEVPLRSELVGGLVVIAGVAIVTLGDSRRRPASPRSTPHRATSRAN</sequence>
<dbReference type="SUPFAM" id="SSF103481">
    <property type="entry name" value="Multidrug resistance efflux transporter EmrE"/>
    <property type="match status" value="2"/>
</dbReference>
<feature type="transmembrane region" description="Helical" evidence="2">
    <location>
        <begin position="151"/>
        <end position="172"/>
    </location>
</feature>
<dbReference type="InterPro" id="IPR037185">
    <property type="entry name" value="EmrE-like"/>
</dbReference>
<dbReference type="EMBL" id="BAAAME010000005">
    <property type="protein sequence ID" value="GAA1748408.1"/>
    <property type="molecule type" value="Genomic_DNA"/>
</dbReference>
<feature type="transmembrane region" description="Helical" evidence="2">
    <location>
        <begin position="271"/>
        <end position="289"/>
    </location>
</feature>
<name>A0ABN2K4Y5_9ACTN</name>
<keyword evidence="2" id="KW-0472">Membrane</keyword>
<accession>A0ABN2K4Y5</accession>
<dbReference type="RefSeq" id="WP_344203161.1">
    <property type="nucleotide sequence ID" value="NZ_BAAAME010000005.1"/>
</dbReference>
<dbReference type="PANTHER" id="PTHR12715">
    <property type="entry name" value="TRANSPORTER, DRUG/METABOLITE EXPORTER FAMILY"/>
    <property type="match status" value="1"/>
</dbReference>
<dbReference type="Proteomes" id="UP001501057">
    <property type="component" value="Unassembled WGS sequence"/>
</dbReference>
<feature type="transmembrane region" description="Helical" evidence="2">
    <location>
        <begin position="70"/>
        <end position="88"/>
    </location>
</feature>
<dbReference type="InterPro" id="IPR052756">
    <property type="entry name" value="Alkyne_AA_exporter"/>
</dbReference>
<feature type="transmembrane region" description="Helical" evidence="2">
    <location>
        <begin position="36"/>
        <end position="58"/>
    </location>
</feature>
<keyword evidence="5" id="KW-1185">Reference proteome</keyword>
<feature type="transmembrane region" description="Helical" evidence="2">
    <location>
        <begin position="248"/>
        <end position="265"/>
    </location>
</feature>
<evidence type="ECO:0000313" key="4">
    <source>
        <dbReference type="EMBL" id="GAA1748408.1"/>
    </source>
</evidence>
<comment type="similarity">
    <text evidence="1">Belongs to the EamA transporter family.</text>
</comment>
<keyword evidence="2" id="KW-1133">Transmembrane helix</keyword>
<gene>
    <name evidence="4" type="ORF">GCM10009710_30590</name>
</gene>
<protein>
    <submittedName>
        <fullName evidence="4">DMT family transporter</fullName>
    </submittedName>
</protein>
<feature type="transmembrane region" description="Helical" evidence="2">
    <location>
        <begin position="184"/>
        <end position="203"/>
    </location>
</feature>
<keyword evidence="2" id="KW-0812">Transmembrane</keyword>
<proteinExistence type="inferred from homology"/>
<evidence type="ECO:0000256" key="2">
    <source>
        <dbReference type="SAM" id="Phobius"/>
    </source>
</evidence>
<dbReference type="InterPro" id="IPR000620">
    <property type="entry name" value="EamA_dom"/>
</dbReference>